<dbReference type="KEGG" id="lgn:ABM34_11010"/>
<evidence type="ECO:0000313" key="2">
    <source>
        <dbReference type="Proteomes" id="UP000036106"/>
    </source>
</evidence>
<reference evidence="2" key="1">
    <citation type="submission" date="2015-07" db="EMBL/GenBank/DDBJ databases">
        <title>Lactobacillus ginsenosidimutans/EMML 3141/ whole genome sequencing.</title>
        <authorList>
            <person name="Kim M.K."/>
            <person name="Im W.-T."/>
            <person name="Srinivasan S."/>
            <person name="Lee J.-J."/>
        </authorList>
    </citation>
    <scope>NUCLEOTIDE SEQUENCE [LARGE SCALE GENOMIC DNA]</scope>
    <source>
        <strain evidence="2">EMML 3041</strain>
    </source>
</reference>
<name>A0A0H4R2N7_9LACO</name>
<accession>A0A0H4R2N7</accession>
<dbReference type="OrthoDB" id="503948at2"/>
<dbReference type="Pfam" id="PF06028">
    <property type="entry name" value="DUF915"/>
    <property type="match status" value="1"/>
</dbReference>
<dbReference type="EMBL" id="CP012034">
    <property type="protein sequence ID" value="AKP68010.1"/>
    <property type="molecule type" value="Genomic_DNA"/>
</dbReference>
<gene>
    <name evidence="1" type="ORF">ABM34_11010</name>
</gene>
<evidence type="ECO:0008006" key="3">
    <source>
        <dbReference type="Google" id="ProtNLM"/>
    </source>
</evidence>
<proteinExistence type="predicted"/>
<dbReference type="RefSeq" id="WP_048705738.1">
    <property type="nucleotide sequence ID" value="NZ_CP012034.1"/>
</dbReference>
<dbReference type="PATRIC" id="fig|1007676.4.peg.2230"/>
<organism evidence="1 2">
    <name type="scientific">Companilactobacillus ginsenosidimutans</name>
    <dbReference type="NCBI Taxonomy" id="1007676"/>
    <lineage>
        <taxon>Bacteria</taxon>
        <taxon>Bacillati</taxon>
        <taxon>Bacillota</taxon>
        <taxon>Bacilli</taxon>
        <taxon>Lactobacillales</taxon>
        <taxon>Lactobacillaceae</taxon>
        <taxon>Companilactobacillus</taxon>
    </lineage>
</organism>
<dbReference type="Proteomes" id="UP000036106">
    <property type="component" value="Chromosome"/>
</dbReference>
<dbReference type="Gene3D" id="3.40.50.1820">
    <property type="entry name" value="alpha/beta hydrolase"/>
    <property type="match status" value="1"/>
</dbReference>
<dbReference type="STRING" id="1007676.ABM34_11010"/>
<keyword evidence="2" id="KW-1185">Reference proteome</keyword>
<dbReference type="InterPro" id="IPR029058">
    <property type="entry name" value="AB_hydrolase_fold"/>
</dbReference>
<dbReference type="InterPro" id="IPR010315">
    <property type="entry name" value="DUF915_hydro-like"/>
</dbReference>
<dbReference type="SUPFAM" id="SSF53474">
    <property type="entry name" value="alpha/beta-Hydrolases"/>
    <property type="match status" value="1"/>
</dbReference>
<dbReference type="AlphaFoldDB" id="A0A0H4R2N7"/>
<protein>
    <recommendedName>
        <fullName evidence="3">Alpha/beta hydrolase</fullName>
    </recommendedName>
</protein>
<sequence length="249" mass="28706">MTKIQRPVLYVHGFRGGDYTTKKMVESGLKYTGKKDFLKALIDWRGRISYEGTWTDDEQPIIQVVFKNKIISENQIAYRLTRLLFDLRKKYKFNRYDAVGHSLASVSLVLANLYEKRHQYIPKLDHLVTIAAPFNGVLGLSDLPNINRINKTGRPAFMSPTYFRIYLNRNNISTNLKVLNIYGNVEDYSNSDKYISVTSAKSIEYILKPRVKEYIDCPVTGSKAEHSLMHDDSDILQKINLFIYAPHSA</sequence>
<evidence type="ECO:0000313" key="1">
    <source>
        <dbReference type="EMBL" id="AKP68010.1"/>
    </source>
</evidence>